<dbReference type="Proteomes" id="UP000821865">
    <property type="component" value="Chromosome 2"/>
</dbReference>
<comment type="caution">
    <text evidence="1">The sequence shown here is derived from an EMBL/GenBank/DDBJ whole genome shotgun (WGS) entry which is preliminary data.</text>
</comment>
<dbReference type="EMBL" id="CM023471">
    <property type="protein sequence ID" value="KAH7965386.1"/>
    <property type="molecule type" value="Genomic_DNA"/>
</dbReference>
<accession>A0ACB8DBW4</accession>
<name>A0ACB8DBW4_DERSI</name>
<gene>
    <name evidence="1" type="ORF">HPB49_007036</name>
</gene>
<evidence type="ECO:0000313" key="1">
    <source>
        <dbReference type="EMBL" id="KAH7965386.1"/>
    </source>
</evidence>
<organism evidence="1 2">
    <name type="scientific">Dermacentor silvarum</name>
    <name type="common">Tick</name>
    <dbReference type="NCBI Taxonomy" id="543639"/>
    <lineage>
        <taxon>Eukaryota</taxon>
        <taxon>Metazoa</taxon>
        <taxon>Ecdysozoa</taxon>
        <taxon>Arthropoda</taxon>
        <taxon>Chelicerata</taxon>
        <taxon>Arachnida</taxon>
        <taxon>Acari</taxon>
        <taxon>Parasitiformes</taxon>
        <taxon>Ixodida</taxon>
        <taxon>Ixodoidea</taxon>
        <taxon>Ixodidae</taxon>
        <taxon>Rhipicephalinae</taxon>
        <taxon>Dermacentor</taxon>
    </lineage>
</organism>
<keyword evidence="2" id="KW-1185">Reference proteome</keyword>
<protein>
    <submittedName>
        <fullName evidence="1">Uncharacterized protein</fullName>
    </submittedName>
</protein>
<sequence length="216" mass="23777">MKAGACALLYDFSRFDHQPTSDEVIVQGVTFERAEAATWWQRSDVVLFVKLLEHGFRHATITSPPGFGEQQTFKATGGLMSGLESTFAVGTPCLARLRGIWPTDSGTITGRPSAQQQPRRPPRQQQPLEDAACRAAAEYARKGQLAEAANVEAISFHRMLLDQNRQLVEEPRASRVVQQQLGLEMRGLREATALIATTLRQLVAALAHGLRESPQS</sequence>
<proteinExistence type="predicted"/>
<reference evidence="1" key="1">
    <citation type="submission" date="2020-05" db="EMBL/GenBank/DDBJ databases">
        <title>Large-scale comparative analyses of tick genomes elucidate their genetic diversity and vector capacities.</title>
        <authorList>
            <person name="Jia N."/>
            <person name="Wang J."/>
            <person name="Shi W."/>
            <person name="Du L."/>
            <person name="Sun Y."/>
            <person name="Zhan W."/>
            <person name="Jiang J."/>
            <person name="Wang Q."/>
            <person name="Zhang B."/>
            <person name="Ji P."/>
            <person name="Sakyi L.B."/>
            <person name="Cui X."/>
            <person name="Yuan T."/>
            <person name="Jiang B."/>
            <person name="Yang W."/>
            <person name="Lam T.T.-Y."/>
            <person name="Chang Q."/>
            <person name="Ding S."/>
            <person name="Wang X."/>
            <person name="Zhu J."/>
            <person name="Ruan X."/>
            <person name="Zhao L."/>
            <person name="Wei J."/>
            <person name="Que T."/>
            <person name="Du C."/>
            <person name="Cheng J."/>
            <person name="Dai P."/>
            <person name="Han X."/>
            <person name="Huang E."/>
            <person name="Gao Y."/>
            <person name="Liu J."/>
            <person name="Shao H."/>
            <person name="Ye R."/>
            <person name="Li L."/>
            <person name="Wei W."/>
            <person name="Wang X."/>
            <person name="Wang C."/>
            <person name="Yang T."/>
            <person name="Huo Q."/>
            <person name="Li W."/>
            <person name="Guo W."/>
            <person name="Chen H."/>
            <person name="Zhou L."/>
            <person name="Ni X."/>
            <person name="Tian J."/>
            <person name="Zhou Y."/>
            <person name="Sheng Y."/>
            <person name="Liu T."/>
            <person name="Pan Y."/>
            <person name="Xia L."/>
            <person name="Li J."/>
            <person name="Zhao F."/>
            <person name="Cao W."/>
        </authorList>
    </citation>
    <scope>NUCLEOTIDE SEQUENCE</scope>
    <source>
        <strain evidence="1">Dsil-2018</strain>
    </source>
</reference>
<evidence type="ECO:0000313" key="2">
    <source>
        <dbReference type="Proteomes" id="UP000821865"/>
    </source>
</evidence>